<dbReference type="Pfam" id="PF13556">
    <property type="entry name" value="HTH_30"/>
    <property type="match status" value="1"/>
</dbReference>
<keyword evidence="4" id="KW-1185">Reference proteome</keyword>
<dbReference type="InterPro" id="IPR025736">
    <property type="entry name" value="PucR_C-HTH_dom"/>
</dbReference>
<sequence length="546" mass="64024">MGIAIQHLLSQEFFKDFHVIAGRKGLHRELQGIAIMDAPDSLRWSKGKELVITSGYAIAKEPDCIRKAFEEGSMQLAAGMMIKRERHLKKIPEEMIALFDQYEIPLISMPFESAYMDVMQQVNTIVMNRAIKRFQIQQNDSFQLSSTTYRVRKIKKILQAVEVEMNFPAFLYDVGEKEGYYSSANFKKISDSYGLDESDYWEPKQEYTQYTLCDYIHMSRIRMVDDKNPESPRVSWILIPIYAGGVLQAYFVVMESREFLDYYDEYSVRIAYLLLQAVYEQIVIANSVGNIGFENFVLYVMNSVGEDPERLLYQAAQQGLSMNTYYICILFHQKKGDTSARGERNKYFRIFQNCKISKDAKVAFLDENEGIILMQTQEKNGFEKEFLEKMITEFRTKVEESLEGVELEFAFLREGKLLPGLKQSIKKCQKVLEMGRQFYPRKRILDDEMLGPFTWIDIPKEELETLLTEYRELMQDEKHAELLHTLKIYLENNMNYSITAEKMYAHINTIRKRIDKVNSLLEIDWTNHMSKLKMEVLLQFLFASDF</sequence>
<reference evidence="3 4" key="1">
    <citation type="journal article" date="2022" name="Genome Biol. Evol.">
        <title>Host diet, physiology and behaviors set the stage for Lachnospiraceae cladogenesis.</title>
        <authorList>
            <person name="Vera-Ponce De Leon A."/>
            <person name="Schneider M."/>
            <person name="Jahnes B.C."/>
            <person name="Sadowski V."/>
            <person name="Camuy-Velez L.A."/>
            <person name="Duan J."/>
            <person name="Sabree Z.L."/>
        </authorList>
    </citation>
    <scope>NUCLEOTIDE SEQUENCE [LARGE SCALE GENOMIC DNA]</scope>
    <source>
        <strain evidence="3 4">PAL227</strain>
    </source>
</reference>
<proteinExistence type="predicted"/>
<feature type="domain" description="Purine catabolism PurC-like" evidence="1">
    <location>
        <begin position="8"/>
        <end position="124"/>
    </location>
</feature>
<dbReference type="PANTHER" id="PTHR33744">
    <property type="entry name" value="CARBOHYDRATE DIACID REGULATOR"/>
    <property type="match status" value="1"/>
</dbReference>
<dbReference type="Pfam" id="PF07905">
    <property type="entry name" value="PucR"/>
    <property type="match status" value="1"/>
</dbReference>
<feature type="domain" description="PucR C-terminal helix-turn-helix" evidence="2">
    <location>
        <begin position="482"/>
        <end position="537"/>
    </location>
</feature>
<dbReference type="RefSeq" id="WP_262069385.1">
    <property type="nucleotide sequence ID" value="NZ_JAMXOC010000014.1"/>
</dbReference>
<dbReference type="EMBL" id="JAMZFV010000014">
    <property type="protein sequence ID" value="MCP1110505.1"/>
    <property type="molecule type" value="Genomic_DNA"/>
</dbReference>
<comment type="caution">
    <text evidence="3">The sequence shown here is derived from an EMBL/GenBank/DDBJ whole genome shotgun (WGS) entry which is preliminary data.</text>
</comment>
<accession>A0ABT1EIG7</accession>
<name>A0ABT1EIG7_9FIRM</name>
<dbReference type="Proteomes" id="UP001523565">
    <property type="component" value="Unassembled WGS sequence"/>
</dbReference>
<protein>
    <submittedName>
        <fullName evidence="3">PucR family transcriptional regulator</fullName>
    </submittedName>
</protein>
<evidence type="ECO:0000313" key="4">
    <source>
        <dbReference type="Proteomes" id="UP001523565"/>
    </source>
</evidence>
<gene>
    <name evidence="3" type="ORF">NK118_09610</name>
</gene>
<organism evidence="3 4">
    <name type="scientific">Ohessyouella blattaphilus</name>
    <dbReference type="NCBI Taxonomy" id="2949333"/>
    <lineage>
        <taxon>Bacteria</taxon>
        <taxon>Bacillati</taxon>
        <taxon>Bacillota</taxon>
        <taxon>Clostridia</taxon>
        <taxon>Lachnospirales</taxon>
        <taxon>Lachnospiraceae</taxon>
        <taxon>Ohessyouella</taxon>
    </lineage>
</organism>
<dbReference type="InterPro" id="IPR051448">
    <property type="entry name" value="CdaR-like_regulators"/>
</dbReference>
<dbReference type="Gene3D" id="1.10.10.2840">
    <property type="entry name" value="PucR C-terminal helix-turn-helix domain"/>
    <property type="match status" value="1"/>
</dbReference>
<evidence type="ECO:0000259" key="2">
    <source>
        <dbReference type="Pfam" id="PF13556"/>
    </source>
</evidence>
<dbReference type="InterPro" id="IPR012914">
    <property type="entry name" value="PucR_dom"/>
</dbReference>
<evidence type="ECO:0000313" key="3">
    <source>
        <dbReference type="EMBL" id="MCP1110505.1"/>
    </source>
</evidence>
<dbReference type="InterPro" id="IPR042070">
    <property type="entry name" value="PucR_C-HTH_sf"/>
</dbReference>
<evidence type="ECO:0000259" key="1">
    <source>
        <dbReference type="Pfam" id="PF07905"/>
    </source>
</evidence>